<feature type="region of interest" description="Disordered" evidence="1">
    <location>
        <begin position="75"/>
        <end position="99"/>
    </location>
</feature>
<reference evidence="3" key="1">
    <citation type="submission" date="2025-08" db="UniProtKB">
        <authorList>
            <consortium name="RefSeq"/>
        </authorList>
    </citation>
    <scope>IDENTIFICATION</scope>
    <source>
        <tissue evidence="3">Blood</tissue>
    </source>
</reference>
<dbReference type="InterPro" id="IPR027932">
    <property type="entry name" value="DUF4606"/>
</dbReference>
<proteinExistence type="predicted"/>
<protein>
    <submittedName>
        <fullName evidence="3">Uncharacterized protein C8orf48 homolog</fullName>
    </submittedName>
</protein>
<dbReference type="InParanoid" id="A0A2Y9HDL2"/>
<gene>
    <name evidence="3" type="primary">C2H8orf48</name>
</gene>
<dbReference type="Pfam" id="PF15379">
    <property type="entry name" value="DUF4606"/>
    <property type="match status" value="1"/>
</dbReference>
<keyword evidence="2" id="KW-1185">Reference proteome</keyword>
<dbReference type="Proteomes" id="UP000248481">
    <property type="component" value="Chromosome 2"/>
</dbReference>
<evidence type="ECO:0000256" key="1">
    <source>
        <dbReference type="SAM" id="MobiDB-lite"/>
    </source>
</evidence>
<dbReference type="RefSeq" id="XP_021549856.1">
    <property type="nucleotide sequence ID" value="XM_021694181.1"/>
</dbReference>
<dbReference type="KEGG" id="nsu:110584150"/>
<accession>A0A2Y9HDL2</accession>
<evidence type="ECO:0000313" key="3">
    <source>
        <dbReference type="RefSeq" id="XP_021549856.1"/>
    </source>
</evidence>
<sequence length="357" mass="41529">MPTLYHQFSFPFFPLSLRFIPQTFIDKQVFHISTEEKPMKLEIGYSNRAAEQGELAQTDIRAMADLSDETLTDEVQSSSAFSSSGGLPPWSHASGSGKTMHLEYRDKQSELSDYQNNEKKFSRKWINYHKGKETNSGQYQSDTKLQTETTRVSDEELNALQSFCAVKINLIHRRANSKEKKRSRHQKPQLRLNAEASEKDALNCTVPDELLKRIYLKNMRTTPKQVATAKQHISSWCPHCNRKRAELAQSAFLRQKKTSLESFLLQEKIDKHLYTKDFLTLIGDAHQEGFPRLSDDPRIIWKRLNEKSQIRYYGFERSDTKQMWQTEESACHSPFLYYLTKPPTLSKQEIEFTNDNV</sequence>
<dbReference type="AlphaFoldDB" id="A0A2Y9HDL2"/>
<dbReference type="GeneID" id="110584150"/>
<evidence type="ECO:0000313" key="2">
    <source>
        <dbReference type="Proteomes" id="UP000248481"/>
    </source>
</evidence>
<organism evidence="2 3">
    <name type="scientific">Neomonachus schauinslandi</name>
    <name type="common">Hawaiian monk seal</name>
    <name type="synonym">Monachus schauinslandi</name>
    <dbReference type="NCBI Taxonomy" id="29088"/>
    <lineage>
        <taxon>Eukaryota</taxon>
        <taxon>Metazoa</taxon>
        <taxon>Chordata</taxon>
        <taxon>Craniata</taxon>
        <taxon>Vertebrata</taxon>
        <taxon>Euteleostomi</taxon>
        <taxon>Mammalia</taxon>
        <taxon>Eutheria</taxon>
        <taxon>Laurasiatheria</taxon>
        <taxon>Carnivora</taxon>
        <taxon>Caniformia</taxon>
        <taxon>Pinnipedia</taxon>
        <taxon>Phocidae</taxon>
        <taxon>Monachinae</taxon>
        <taxon>Monachini</taxon>
        <taxon>Neomonachus</taxon>
    </lineage>
</organism>
<dbReference type="PANTHER" id="PTHR35256:SF1">
    <property type="entry name" value="EXPRESSED SEQUENCE AI429214"/>
    <property type="match status" value="1"/>
</dbReference>
<dbReference type="CTD" id="103352201"/>
<name>A0A2Y9HDL2_NEOSC</name>
<dbReference type="PANTHER" id="PTHR35256">
    <property type="entry name" value="CHROMOSOME 8 OPEN READING FRAME 48"/>
    <property type="match status" value="1"/>
</dbReference>